<dbReference type="GO" id="GO:0001522">
    <property type="term" value="P:pseudouridine synthesis"/>
    <property type="evidence" value="ECO:0007669"/>
    <property type="project" value="InterPro"/>
</dbReference>
<evidence type="ECO:0000256" key="2">
    <source>
        <dbReference type="ARBA" id="ARBA00023235"/>
    </source>
</evidence>
<protein>
    <submittedName>
        <fullName evidence="5">Multisubstrate pseudouridine synthase 7</fullName>
    </submittedName>
</protein>
<dbReference type="PROSITE" id="PS50984">
    <property type="entry name" value="TRUD"/>
    <property type="match status" value="1"/>
</dbReference>
<feature type="compositionally biased region" description="Basic and acidic residues" evidence="3">
    <location>
        <begin position="124"/>
        <end position="144"/>
    </location>
</feature>
<dbReference type="GO" id="GO:0005634">
    <property type="term" value="C:nucleus"/>
    <property type="evidence" value="ECO:0007669"/>
    <property type="project" value="TreeGrafter"/>
</dbReference>
<feature type="region of interest" description="Disordered" evidence="3">
    <location>
        <begin position="124"/>
        <end position="147"/>
    </location>
</feature>
<dbReference type="AlphaFoldDB" id="A0A367XQK0"/>
<dbReference type="InterPro" id="IPR042214">
    <property type="entry name" value="TruD_catalytic"/>
</dbReference>
<evidence type="ECO:0000256" key="3">
    <source>
        <dbReference type="SAM" id="MobiDB-lite"/>
    </source>
</evidence>
<dbReference type="NCBIfam" id="TIGR00094">
    <property type="entry name" value="tRNA_TruD_broad"/>
    <property type="match status" value="1"/>
</dbReference>
<dbReference type="Proteomes" id="UP000253472">
    <property type="component" value="Unassembled WGS sequence"/>
</dbReference>
<sequence>MIRQAIRRVFGIMTETLKRTTSYELLEVPAKKPKLIPMGINEEKAGITQFINPNVVGFSGSLKTLYSDFQVNEIEPNGNVVHLTDMGIDVGPTKKELRMQERAKFREEIAGKTEEEIAEIKAKRWEEKEEEKKAESEESKKHDISDEDREELLKYVTSAELSQIEALFTSGGNMETETTFDDKQQRTELHQLVRRIFDGKLETVTSPENKFRIAIGTKRSRKPRQQQESMHHIDENGMVNYGLGPYKPYLHFTLYKQNRDTMEVANNMAKLLRLNNRFINYAGTKDRRGATCQKFSIHNGKVLRVNGLNKLTKHGFTLGSFSYEDYPLKLGDSNGNQFTIVIRDAQTVDGKGDVEATVSSCFESLKKNGFINYFGMQRFGSFSVSTHEYGKLLLTLNWEEFIEVLLSEQDAVAPASAEARRVWAETRDPEQALAVLPHYFVAETAILKTLRHETQNADKKYSKNAYLKSIQAIPRNLRMMYVHAYQAYVWNRVASKRIELYGMSLVEGDLVFEDSQQVLDEDVAYVNDAKVKALTKEDIESGKYTIFDVILSSAGYKIQYPANETLRNVYIETMAKDGLDPFKMARNIKEFSMTGTYRKLMAQANSLSYNIVKYSDDEKPLIRTDLELLQIKQETNEDVPRLIPNEEGGDKLAVVLQMQLGVSSYATMALREFMRIDTSRYREGLCK</sequence>
<dbReference type="PANTHER" id="PTHR13326:SF21">
    <property type="entry name" value="PSEUDOURIDYLATE SYNTHASE PUS7L"/>
    <property type="match status" value="1"/>
</dbReference>
<dbReference type="STRING" id="5486.A0A367XQK0"/>
<keyword evidence="6" id="KW-1185">Reference proteome</keyword>
<dbReference type="OrthoDB" id="447290at2759"/>
<organism evidence="5 6">
    <name type="scientific">Candida viswanathii</name>
    <dbReference type="NCBI Taxonomy" id="5486"/>
    <lineage>
        <taxon>Eukaryota</taxon>
        <taxon>Fungi</taxon>
        <taxon>Dikarya</taxon>
        <taxon>Ascomycota</taxon>
        <taxon>Saccharomycotina</taxon>
        <taxon>Pichiomycetes</taxon>
        <taxon>Debaryomycetaceae</taxon>
        <taxon>Candida/Lodderomyces clade</taxon>
        <taxon>Candida</taxon>
    </lineage>
</organism>
<evidence type="ECO:0000313" key="5">
    <source>
        <dbReference type="EMBL" id="RCK55111.1"/>
    </source>
</evidence>
<reference evidence="5 6" key="1">
    <citation type="submission" date="2018-06" db="EMBL/GenBank/DDBJ databases">
        <title>Whole genome sequencing of Candida tropicalis (genome annotated by CSBL at Korea University).</title>
        <authorList>
            <person name="Ahn J."/>
        </authorList>
    </citation>
    <scope>NUCLEOTIDE SEQUENCE [LARGE SCALE GENOMIC DNA]</scope>
    <source>
        <strain evidence="5 6">ATCC 20962</strain>
    </source>
</reference>
<dbReference type="InterPro" id="IPR011760">
    <property type="entry name" value="PsdUridine_synth_TruD_insert"/>
</dbReference>
<keyword evidence="2" id="KW-0413">Isomerase</keyword>
<dbReference type="PIRSF" id="PIRSF037016">
    <property type="entry name" value="Pseudouridin_synth_euk_prd"/>
    <property type="match status" value="1"/>
</dbReference>
<dbReference type="SUPFAM" id="SSF55120">
    <property type="entry name" value="Pseudouridine synthase"/>
    <property type="match status" value="1"/>
</dbReference>
<dbReference type="Gene3D" id="3.30.2350.20">
    <property type="entry name" value="TruD, catalytic domain"/>
    <property type="match status" value="2"/>
</dbReference>
<comment type="similarity">
    <text evidence="1">Belongs to the pseudouridine synthase TruD family.</text>
</comment>
<feature type="domain" description="TRUD" evidence="4">
    <location>
        <begin position="369"/>
        <end position="603"/>
    </location>
</feature>
<gene>
    <name evidence="5" type="primary">PUS7_1</name>
    <name evidence="5" type="ORF">Cantr_04531</name>
</gene>
<evidence type="ECO:0000259" key="4">
    <source>
        <dbReference type="PROSITE" id="PS50984"/>
    </source>
</evidence>
<evidence type="ECO:0000313" key="6">
    <source>
        <dbReference type="Proteomes" id="UP000253472"/>
    </source>
</evidence>
<dbReference type="GO" id="GO:0009982">
    <property type="term" value="F:pseudouridine synthase activity"/>
    <property type="evidence" value="ECO:0007669"/>
    <property type="project" value="InterPro"/>
</dbReference>
<evidence type="ECO:0000256" key="1">
    <source>
        <dbReference type="ARBA" id="ARBA00007953"/>
    </source>
</evidence>
<proteinExistence type="inferred from homology"/>
<name>A0A367XQK0_9ASCO</name>
<dbReference type="GO" id="GO:0003723">
    <property type="term" value="F:RNA binding"/>
    <property type="evidence" value="ECO:0007669"/>
    <property type="project" value="InterPro"/>
</dbReference>
<dbReference type="CDD" id="cd02576">
    <property type="entry name" value="PseudoU_synth_ScPUS7"/>
    <property type="match status" value="1"/>
</dbReference>
<dbReference type="EMBL" id="QLNQ01000030">
    <property type="protein sequence ID" value="RCK55111.1"/>
    <property type="molecule type" value="Genomic_DNA"/>
</dbReference>
<accession>A0A367XQK0</accession>
<dbReference type="PANTHER" id="PTHR13326">
    <property type="entry name" value="TRNA PSEUDOURIDINE SYNTHASE D"/>
    <property type="match status" value="1"/>
</dbReference>
<comment type="caution">
    <text evidence="5">The sequence shown here is derived from an EMBL/GenBank/DDBJ whole genome shotgun (WGS) entry which is preliminary data.</text>
</comment>
<dbReference type="Pfam" id="PF01142">
    <property type="entry name" value="TruD"/>
    <property type="match status" value="1"/>
</dbReference>
<dbReference type="InterPro" id="IPR001656">
    <property type="entry name" value="PsdUridine_synth_TruD"/>
</dbReference>
<dbReference type="InterPro" id="IPR020103">
    <property type="entry name" value="PsdUridine_synth_cat_dom_sf"/>
</dbReference>